<dbReference type="InterPro" id="IPR008135">
    <property type="entry name" value="Competence-induced_CinA"/>
</dbReference>
<dbReference type="EMBL" id="VOSL01000045">
    <property type="protein sequence ID" value="TXD36254.1"/>
    <property type="molecule type" value="Genomic_DNA"/>
</dbReference>
<sequence length="436" mass="47067">MESEMIKHVGILCIGDELLDGRVSDKNGRHVMSLGEDRLFQVRELRIVRDDEDRIIQALDALSSCDVIVVSGGLGPTADDRTREAAATWSQDVLREDAPSLQRLEERARERGYTLTDNNRRQCAFPSRATILATEVGTAPGFRVDHRGCATFFFPGVPREFQWFVQRYLLSELTPDQDAPRASARRRYYGLGESKLETMVEGIEPLAQQLGGRVGYRASYPVIEVSLKAPDEGALSQLVDFIDARIGPWLVAEGDENFFARVGRRLIEQNATVAVAESCTGGLLGGALTKTPGSSAWFERGFLTYANQAKIDLVGVNAATLASEGAVSAAVVCQMALGAARAAGAPYGLAISGVAGPSGGSNDKPVGTVDFGLHTPQGTFHKRAHYPGRTRDEIRTASVYTTMALLLWHLEGRLESHAVRGPFNPADVDAGVPAAP</sequence>
<dbReference type="Pfam" id="PF02464">
    <property type="entry name" value="CinA"/>
    <property type="match status" value="1"/>
</dbReference>
<dbReference type="PANTHER" id="PTHR13939:SF0">
    <property type="entry name" value="NMN AMIDOHYDROLASE-LIKE PROTEIN YFAY"/>
    <property type="match status" value="1"/>
</dbReference>
<dbReference type="Gene3D" id="3.40.980.10">
    <property type="entry name" value="MoaB/Mog-like domain"/>
    <property type="match status" value="1"/>
</dbReference>
<dbReference type="SUPFAM" id="SSF53218">
    <property type="entry name" value="Molybdenum cofactor biosynthesis proteins"/>
    <property type="match status" value="1"/>
</dbReference>
<dbReference type="CDD" id="cd00885">
    <property type="entry name" value="cinA"/>
    <property type="match status" value="1"/>
</dbReference>
<dbReference type="InterPro" id="IPR036653">
    <property type="entry name" value="CinA-like_C"/>
</dbReference>
<reference evidence="3 4" key="1">
    <citation type="submission" date="2019-08" db="EMBL/GenBank/DDBJ databases">
        <title>Bradymonadales sp. TMQ2.</title>
        <authorList>
            <person name="Liang Q."/>
        </authorList>
    </citation>
    <scope>NUCLEOTIDE SEQUENCE [LARGE SCALE GENOMIC DNA]</scope>
    <source>
        <strain evidence="3 4">TMQ2</strain>
    </source>
</reference>
<comment type="similarity">
    <text evidence="1">Belongs to the CinA family.</text>
</comment>
<dbReference type="SMART" id="SM00852">
    <property type="entry name" value="MoCF_biosynth"/>
    <property type="match status" value="1"/>
</dbReference>
<dbReference type="NCBIfam" id="TIGR00199">
    <property type="entry name" value="PncC_domain"/>
    <property type="match status" value="1"/>
</dbReference>
<evidence type="ECO:0000256" key="1">
    <source>
        <dbReference type="HAMAP-Rule" id="MF_00226"/>
    </source>
</evidence>
<accession>A0A5C6X974</accession>
<dbReference type="InterPro" id="IPR008136">
    <property type="entry name" value="CinA_C"/>
</dbReference>
<dbReference type="Pfam" id="PF00994">
    <property type="entry name" value="MoCF_biosynth"/>
    <property type="match status" value="1"/>
</dbReference>
<name>A0A5C6X974_9DELT</name>
<evidence type="ECO:0000313" key="4">
    <source>
        <dbReference type="Proteomes" id="UP000321046"/>
    </source>
</evidence>
<gene>
    <name evidence="3" type="ORF">FRC96_10240</name>
</gene>
<organism evidence="3 4">
    <name type="scientific">Lujinxingia vulgaris</name>
    <dbReference type="NCBI Taxonomy" id="2600176"/>
    <lineage>
        <taxon>Bacteria</taxon>
        <taxon>Deltaproteobacteria</taxon>
        <taxon>Bradymonadales</taxon>
        <taxon>Lujinxingiaceae</taxon>
        <taxon>Lujinxingia</taxon>
    </lineage>
</organism>
<evidence type="ECO:0000259" key="2">
    <source>
        <dbReference type="SMART" id="SM00852"/>
    </source>
</evidence>
<dbReference type="AlphaFoldDB" id="A0A5C6X974"/>
<dbReference type="InterPro" id="IPR050101">
    <property type="entry name" value="CinA"/>
</dbReference>
<dbReference type="Gene3D" id="3.90.950.20">
    <property type="entry name" value="CinA-like"/>
    <property type="match status" value="1"/>
</dbReference>
<protein>
    <recommendedName>
        <fullName evidence="1">CinA-like protein</fullName>
    </recommendedName>
</protein>
<feature type="domain" description="MoaB/Mog" evidence="2">
    <location>
        <begin position="10"/>
        <end position="176"/>
    </location>
</feature>
<dbReference type="OrthoDB" id="9801454at2"/>
<dbReference type="Proteomes" id="UP000321046">
    <property type="component" value="Unassembled WGS sequence"/>
</dbReference>
<dbReference type="NCBIfam" id="TIGR00200">
    <property type="entry name" value="cinA_nterm"/>
    <property type="match status" value="1"/>
</dbReference>
<dbReference type="PANTHER" id="PTHR13939">
    <property type="entry name" value="NICOTINAMIDE-NUCLEOTIDE AMIDOHYDROLASE PNCC"/>
    <property type="match status" value="1"/>
</dbReference>
<evidence type="ECO:0000313" key="3">
    <source>
        <dbReference type="EMBL" id="TXD36254.1"/>
    </source>
</evidence>
<proteinExistence type="inferred from homology"/>
<dbReference type="InterPro" id="IPR001453">
    <property type="entry name" value="MoaB/Mog_dom"/>
</dbReference>
<dbReference type="PIRSF" id="PIRSF006728">
    <property type="entry name" value="CinA"/>
    <property type="match status" value="1"/>
</dbReference>
<comment type="caution">
    <text evidence="3">The sequence shown here is derived from an EMBL/GenBank/DDBJ whole genome shotgun (WGS) entry which is preliminary data.</text>
</comment>
<dbReference type="SUPFAM" id="SSF142433">
    <property type="entry name" value="CinA-like"/>
    <property type="match status" value="1"/>
</dbReference>
<dbReference type="HAMAP" id="MF_00226_B">
    <property type="entry name" value="CinA_B"/>
    <property type="match status" value="1"/>
</dbReference>
<dbReference type="InterPro" id="IPR036425">
    <property type="entry name" value="MoaB/Mog-like_dom_sf"/>
</dbReference>